<evidence type="ECO:0000313" key="8">
    <source>
        <dbReference type="Proteomes" id="UP000620591"/>
    </source>
</evidence>
<accession>A0A8I0EV40</accession>
<evidence type="ECO:0000256" key="3">
    <source>
        <dbReference type="ARBA" id="ARBA00023125"/>
    </source>
</evidence>
<dbReference type="InterPro" id="IPR050176">
    <property type="entry name" value="LTTR"/>
</dbReference>
<reference evidence="7" key="1">
    <citation type="submission" date="2020-09" db="EMBL/GenBank/DDBJ databases">
        <title>Novel species in genus Aeromicrobium.</title>
        <authorList>
            <person name="Zhang G."/>
        </authorList>
    </citation>
    <scope>NUCLEOTIDE SEQUENCE</scope>
    <source>
        <strain evidence="7">Zg-636</strain>
    </source>
</reference>
<comment type="similarity">
    <text evidence="1">Belongs to the LysR transcriptional regulatory family.</text>
</comment>
<dbReference type="NCBIfam" id="NF002964">
    <property type="entry name" value="PRK03635.1"/>
    <property type="match status" value="1"/>
</dbReference>
<evidence type="ECO:0000256" key="4">
    <source>
        <dbReference type="ARBA" id="ARBA00023159"/>
    </source>
</evidence>
<keyword evidence="5" id="KW-0804">Transcription</keyword>
<evidence type="ECO:0000256" key="2">
    <source>
        <dbReference type="ARBA" id="ARBA00023015"/>
    </source>
</evidence>
<dbReference type="InterPro" id="IPR005119">
    <property type="entry name" value="LysR_subst-bd"/>
</dbReference>
<keyword evidence="3" id="KW-0238">DNA-binding</keyword>
<dbReference type="InterPro" id="IPR036388">
    <property type="entry name" value="WH-like_DNA-bd_sf"/>
</dbReference>
<dbReference type="PANTHER" id="PTHR30579:SF2">
    <property type="entry name" value="HTH-TYPE TRANSCRIPTIONAL REGULATOR ARGP"/>
    <property type="match status" value="1"/>
</dbReference>
<dbReference type="InterPro" id="IPR000847">
    <property type="entry name" value="LysR_HTH_N"/>
</dbReference>
<dbReference type="GO" id="GO:0003700">
    <property type="term" value="F:DNA-binding transcription factor activity"/>
    <property type="evidence" value="ECO:0007669"/>
    <property type="project" value="InterPro"/>
</dbReference>
<organism evidence="7 8">
    <name type="scientific">Aeromicrobium senzhongii</name>
    <dbReference type="NCBI Taxonomy" id="2663859"/>
    <lineage>
        <taxon>Bacteria</taxon>
        <taxon>Bacillati</taxon>
        <taxon>Actinomycetota</taxon>
        <taxon>Actinomycetes</taxon>
        <taxon>Propionibacteriales</taxon>
        <taxon>Nocardioidaceae</taxon>
        <taxon>Aeromicrobium</taxon>
    </lineage>
</organism>
<dbReference type="EMBL" id="JACTVM010000001">
    <property type="protein sequence ID" value="MBC9225635.1"/>
    <property type="molecule type" value="Genomic_DNA"/>
</dbReference>
<keyword evidence="4" id="KW-0010">Activator</keyword>
<dbReference type="Gene3D" id="3.40.190.290">
    <property type="match status" value="1"/>
</dbReference>
<proteinExistence type="inferred from homology"/>
<dbReference type="NCBIfam" id="TIGR03298">
    <property type="entry name" value="argP"/>
    <property type="match status" value="1"/>
</dbReference>
<dbReference type="SUPFAM" id="SSF46785">
    <property type="entry name" value="Winged helix' DNA-binding domain"/>
    <property type="match status" value="1"/>
</dbReference>
<dbReference type="PANTHER" id="PTHR30579">
    <property type="entry name" value="TRANSCRIPTIONAL REGULATOR"/>
    <property type="match status" value="1"/>
</dbReference>
<keyword evidence="2" id="KW-0805">Transcription regulation</keyword>
<dbReference type="Pfam" id="PF03466">
    <property type="entry name" value="LysR_substrate"/>
    <property type="match status" value="1"/>
</dbReference>
<evidence type="ECO:0000313" key="7">
    <source>
        <dbReference type="EMBL" id="MBC9225635.1"/>
    </source>
</evidence>
<dbReference type="PROSITE" id="PS50931">
    <property type="entry name" value="HTH_LYSR"/>
    <property type="match status" value="1"/>
</dbReference>
<protein>
    <submittedName>
        <fullName evidence="7">LysR family transcriptional regulator ArgP</fullName>
    </submittedName>
</protein>
<dbReference type="Proteomes" id="UP000620591">
    <property type="component" value="Unassembled WGS sequence"/>
</dbReference>
<evidence type="ECO:0000256" key="1">
    <source>
        <dbReference type="ARBA" id="ARBA00009437"/>
    </source>
</evidence>
<dbReference type="AlphaFoldDB" id="A0A8I0EV40"/>
<dbReference type="GO" id="GO:0003677">
    <property type="term" value="F:DNA binding"/>
    <property type="evidence" value="ECO:0007669"/>
    <property type="project" value="UniProtKB-KW"/>
</dbReference>
<dbReference type="Pfam" id="PF00126">
    <property type="entry name" value="HTH_1"/>
    <property type="match status" value="1"/>
</dbReference>
<dbReference type="InterPro" id="IPR036390">
    <property type="entry name" value="WH_DNA-bd_sf"/>
</dbReference>
<dbReference type="InterPro" id="IPR017685">
    <property type="entry name" value="ArgP"/>
</dbReference>
<sequence>MRDRPVTIPVTRACSTCPTLGPGPGEVQRIILKFVKRCFTGRVDLSPAQLATLVAIADHGSFEAAAQRLHITPSAVSQRVRALENAVGRVLVGRGSPCTPTEAGTALVRLGRQLELVFAEALTDDGPTDLALAVNADSLATWFRPVLAEVAAWGDVALKLRVEDEGHSHDLLRRGEVVGAITSDPAPVQGCSVTPLGTMHYLPVAHPRLLDPFGGRPDRAALPMVVFNSKDRLQHEELRRHTDADPRVVHEVPSSDDFRAAIEAGLGWGLLPRDQATAGIEAGALARLGRSTTRVALYWQRWKLDSPLLDRISERLRQHAPR</sequence>
<evidence type="ECO:0000256" key="5">
    <source>
        <dbReference type="ARBA" id="ARBA00023163"/>
    </source>
</evidence>
<feature type="domain" description="HTH lysR-type" evidence="6">
    <location>
        <begin position="45"/>
        <end position="101"/>
    </location>
</feature>
<evidence type="ECO:0000259" key="6">
    <source>
        <dbReference type="PROSITE" id="PS50931"/>
    </source>
</evidence>
<comment type="caution">
    <text evidence="7">The sequence shown here is derived from an EMBL/GenBank/DDBJ whole genome shotgun (WGS) entry which is preliminary data.</text>
</comment>
<gene>
    <name evidence="7" type="ORF">IBG24_04830</name>
</gene>
<name>A0A8I0EV40_9ACTN</name>
<dbReference type="SUPFAM" id="SSF53850">
    <property type="entry name" value="Periplasmic binding protein-like II"/>
    <property type="match status" value="1"/>
</dbReference>
<dbReference type="Gene3D" id="1.10.10.10">
    <property type="entry name" value="Winged helix-like DNA-binding domain superfamily/Winged helix DNA-binding domain"/>
    <property type="match status" value="1"/>
</dbReference>